<organism evidence="1 2">
    <name type="scientific">Theropithecus gelada</name>
    <name type="common">Gelada baboon</name>
    <dbReference type="NCBI Taxonomy" id="9565"/>
    <lineage>
        <taxon>Eukaryota</taxon>
        <taxon>Metazoa</taxon>
        <taxon>Chordata</taxon>
        <taxon>Craniata</taxon>
        <taxon>Vertebrata</taxon>
        <taxon>Euteleostomi</taxon>
        <taxon>Mammalia</taxon>
        <taxon>Eutheria</taxon>
        <taxon>Euarchontoglires</taxon>
        <taxon>Primates</taxon>
        <taxon>Haplorrhini</taxon>
        <taxon>Catarrhini</taxon>
        <taxon>Cercopithecidae</taxon>
        <taxon>Cercopithecinae</taxon>
        <taxon>Theropithecus</taxon>
    </lineage>
</organism>
<dbReference type="Ensembl" id="ENSTGET00000037355.1">
    <property type="protein sequence ID" value="ENSTGEP00000031440.1"/>
    <property type="gene ID" value="ENSTGEG00000025156.1"/>
</dbReference>
<proteinExistence type="predicted"/>
<dbReference type="Proteomes" id="UP000694411">
    <property type="component" value="Chromosome 16"/>
</dbReference>
<reference evidence="1" key="1">
    <citation type="submission" date="2018-05" db="EMBL/GenBank/DDBJ databases">
        <title>Whole genome of Theropithecus gelada.</title>
        <authorList>
            <person name="Chiou K.L."/>
            <person name="Snyder-Mackler N."/>
        </authorList>
    </citation>
    <scope>NUCLEOTIDE SEQUENCE [LARGE SCALE GENOMIC DNA]</scope>
</reference>
<evidence type="ECO:0000313" key="2">
    <source>
        <dbReference type="Proteomes" id="UP000694411"/>
    </source>
</evidence>
<evidence type="ECO:0000313" key="1">
    <source>
        <dbReference type="Ensembl" id="ENSTGEP00000031440.1"/>
    </source>
</evidence>
<protein>
    <submittedName>
        <fullName evidence="1">Uncharacterized protein</fullName>
    </submittedName>
</protein>
<keyword evidence="2" id="KW-1185">Reference proteome</keyword>
<name>A0A8D2G6T7_THEGE</name>
<sequence>MGPGVFSLIIVSGSSEAQQGFEPLSRAELLRLCCPGWSKVSLCCPGWSTVAGSRLTASSSSRVHAIPLPQPPE</sequence>
<accession>A0A8D2G6T7</accession>
<reference evidence="1" key="3">
    <citation type="submission" date="2025-09" db="UniProtKB">
        <authorList>
            <consortium name="Ensembl"/>
        </authorList>
    </citation>
    <scope>IDENTIFICATION</scope>
</reference>
<dbReference type="AlphaFoldDB" id="A0A8D2G6T7"/>
<reference evidence="1" key="2">
    <citation type="submission" date="2025-08" db="UniProtKB">
        <authorList>
            <consortium name="Ensembl"/>
        </authorList>
    </citation>
    <scope>IDENTIFICATION</scope>
</reference>